<dbReference type="Proteomes" id="UP000479000">
    <property type="component" value="Unassembled WGS sequence"/>
</dbReference>
<keyword evidence="2" id="KW-1185">Reference proteome</keyword>
<dbReference type="EMBL" id="CADCXU010013938">
    <property type="protein sequence ID" value="CAB0003831.1"/>
    <property type="molecule type" value="Genomic_DNA"/>
</dbReference>
<organism evidence="1 2">
    <name type="scientific">Nesidiocoris tenuis</name>
    <dbReference type="NCBI Taxonomy" id="355587"/>
    <lineage>
        <taxon>Eukaryota</taxon>
        <taxon>Metazoa</taxon>
        <taxon>Ecdysozoa</taxon>
        <taxon>Arthropoda</taxon>
        <taxon>Hexapoda</taxon>
        <taxon>Insecta</taxon>
        <taxon>Pterygota</taxon>
        <taxon>Neoptera</taxon>
        <taxon>Paraneoptera</taxon>
        <taxon>Hemiptera</taxon>
        <taxon>Heteroptera</taxon>
        <taxon>Panheteroptera</taxon>
        <taxon>Cimicomorpha</taxon>
        <taxon>Miridae</taxon>
        <taxon>Dicyphina</taxon>
        <taxon>Nesidiocoris</taxon>
    </lineage>
</organism>
<feature type="non-terminal residue" evidence="1">
    <location>
        <position position="79"/>
    </location>
</feature>
<accession>A0A6H5GNB3</accession>
<sequence>MWVTTQAMRIAAADEGDHPTTQTVKPKITYIASYWDDAFYSHIYRVNGSIGIVLKSRIGTELQKKLLLIHIYSDSLLEQ</sequence>
<evidence type="ECO:0000313" key="2">
    <source>
        <dbReference type="Proteomes" id="UP000479000"/>
    </source>
</evidence>
<evidence type="ECO:0000313" key="1">
    <source>
        <dbReference type="EMBL" id="CAB0003831.1"/>
    </source>
</evidence>
<dbReference type="AlphaFoldDB" id="A0A6H5GNB3"/>
<proteinExistence type="predicted"/>
<gene>
    <name evidence="1" type="ORF">NTEN_LOCUS9308</name>
</gene>
<protein>
    <submittedName>
        <fullName evidence="1">Uncharacterized protein</fullName>
    </submittedName>
</protein>
<name>A0A6H5GNB3_9HEMI</name>
<reference evidence="1 2" key="1">
    <citation type="submission" date="2020-02" db="EMBL/GenBank/DDBJ databases">
        <authorList>
            <person name="Ferguson B K."/>
        </authorList>
    </citation>
    <scope>NUCLEOTIDE SEQUENCE [LARGE SCALE GENOMIC DNA]</scope>
</reference>